<dbReference type="PROSITE" id="PS50404">
    <property type="entry name" value="GST_NTER"/>
    <property type="match status" value="1"/>
</dbReference>
<dbReference type="InterPro" id="IPR010987">
    <property type="entry name" value="Glutathione-S-Trfase_C-like"/>
</dbReference>
<dbReference type="EMBL" id="LSRL02000007">
    <property type="protein sequence ID" value="TDG51809.1"/>
    <property type="molecule type" value="Genomic_DNA"/>
</dbReference>
<dbReference type="FunFam" id="3.40.30.10:FF:000034">
    <property type="entry name" value="glutathione S-transferase 1"/>
    <property type="match status" value="1"/>
</dbReference>
<dbReference type="Pfam" id="PF14497">
    <property type="entry name" value="GST_C_3"/>
    <property type="match status" value="1"/>
</dbReference>
<dbReference type="InterPro" id="IPR036282">
    <property type="entry name" value="Glutathione-S-Trfase_C_sf"/>
</dbReference>
<dbReference type="CDD" id="cd03177">
    <property type="entry name" value="GST_C_Delta_Epsilon"/>
    <property type="match status" value="1"/>
</dbReference>
<dbReference type="InterPro" id="IPR040079">
    <property type="entry name" value="Glutathione_S-Trfase"/>
</dbReference>
<sequence>MVLVLFGTELSPGVRAVLLTLRALELEHEFWHLDLFAGEHLEPYFVRKNPQRTVPVLQDNDACIWDSHAIMGYLVGKYAFTDVLYPRDPLKRALVDQRLHFDSGILFVLFKQLQHLIFQEEVTELPNALIEQLHKAYDLLEQFLDGRNYLAGQLLTIADFSIVATLSTLHLSYAPVEAAKYPKLSDWLTRISDIPYYESANLRGARQMAEMVRAKLPKQFDKLWLKAFEEIKSGAGRQPLK</sequence>
<dbReference type="SFLD" id="SFLDG00358">
    <property type="entry name" value="Main_(cytGST)"/>
    <property type="match status" value="1"/>
</dbReference>
<dbReference type="STRING" id="7232.A0A484BSN5"/>
<dbReference type="InterPro" id="IPR036249">
    <property type="entry name" value="Thioredoxin-like_sf"/>
</dbReference>
<dbReference type="SUPFAM" id="SSF52833">
    <property type="entry name" value="Thioredoxin-like"/>
    <property type="match status" value="1"/>
</dbReference>
<dbReference type="PANTHER" id="PTHR43969">
    <property type="entry name" value="GLUTATHIONE S TRANSFERASE D10, ISOFORM A-RELATED"/>
    <property type="match status" value="1"/>
</dbReference>
<dbReference type="Gene3D" id="3.40.30.10">
    <property type="entry name" value="Glutaredoxin"/>
    <property type="match status" value="1"/>
</dbReference>
<dbReference type="Gene3D" id="1.20.1050.10">
    <property type="match status" value="1"/>
</dbReference>
<dbReference type="SFLD" id="SFLDS00019">
    <property type="entry name" value="Glutathione_Transferase_(cytos"/>
    <property type="match status" value="1"/>
</dbReference>
<evidence type="ECO:0000256" key="1">
    <source>
        <dbReference type="ARBA" id="ARBA00011738"/>
    </source>
</evidence>
<dbReference type="PANTHER" id="PTHR43969:SF4">
    <property type="entry name" value="FI01423P-RELATED"/>
    <property type="match status" value="1"/>
</dbReference>
<evidence type="ECO:0000313" key="4">
    <source>
        <dbReference type="EMBL" id="TDG51809.1"/>
    </source>
</evidence>
<evidence type="ECO:0000259" key="2">
    <source>
        <dbReference type="PROSITE" id="PS50404"/>
    </source>
</evidence>
<evidence type="ECO:0000313" key="5">
    <source>
        <dbReference type="Proteomes" id="UP000295192"/>
    </source>
</evidence>
<dbReference type="GO" id="GO:0006749">
    <property type="term" value="P:glutathione metabolic process"/>
    <property type="evidence" value="ECO:0007669"/>
    <property type="project" value="TreeGrafter"/>
</dbReference>
<gene>
    <name evidence="4" type="ORF">AWZ03_001869</name>
</gene>
<name>A0A484BSN5_DRONA</name>
<evidence type="ECO:0000259" key="3">
    <source>
        <dbReference type="PROSITE" id="PS50405"/>
    </source>
</evidence>
<dbReference type="InterPro" id="IPR004045">
    <property type="entry name" value="Glutathione_S-Trfase_N"/>
</dbReference>
<dbReference type="FunFam" id="1.20.1050.10:FF:000007">
    <property type="entry name" value="Glutathione S-transferase 1-1"/>
    <property type="match status" value="1"/>
</dbReference>
<protein>
    <submittedName>
        <fullName evidence="4">Uncharacterized protein</fullName>
    </submittedName>
</protein>
<dbReference type="AlphaFoldDB" id="A0A484BSN5"/>
<feature type="domain" description="GST C-terminal" evidence="3">
    <location>
        <begin position="88"/>
        <end position="211"/>
    </location>
</feature>
<keyword evidence="5" id="KW-1185">Reference proteome</keyword>
<dbReference type="GO" id="GO:0004364">
    <property type="term" value="F:glutathione transferase activity"/>
    <property type="evidence" value="ECO:0007669"/>
    <property type="project" value="TreeGrafter"/>
</dbReference>
<organism evidence="4 5">
    <name type="scientific">Drosophila navojoa</name>
    <name type="common">Fruit fly</name>
    <dbReference type="NCBI Taxonomy" id="7232"/>
    <lineage>
        <taxon>Eukaryota</taxon>
        <taxon>Metazoa</taxon>
        <taxon>Ecdysozoa</taxon>
        <taxon>Arthropoda</taxon>
        <taxon>Hexapoda</taxon>
        <taxon>Insecta</taxon>
        <taxon>Pterygota</taxon>
        <taxon>Neoptera</taxon>
        <taxon>Endopterygota</taxon>
        <taxon>Diptera</taxon>
        <taxon>Brachycera</taxon>
        <taxon>Muscomorpha</taxon>
        <taxon>Ephydroidea</taxon>
        <taxon>Drosophilidae</taxon>
        <taxon>Drosophila</taxon>
    </lineage>
</organism>
<comment type="caution">
    <text evidence="4">The sequence shown here is derived from an EMBL/GenBank/DDBJ whole genome shotgun (WGS) entry which is preliminary data.</text>
</comment>
<dbReference type="Proteomes" id="UP000295192">
    <property type="component" value="Unassembled WGS sequence"/>
</dbReference>
<dbReference type="Pfam" id="PF02798">
    <property type="entry name" value="GST_N"/>
    <property type="match status" value="1"/>
</dbReference>
<dbReference type="OrthoDB" id="2309723at2759"/>
<comment type="subunit">
    <text evidence="1">Homodimer.</text>
</comment>
<dbReference type="SUPFAM" id="SSF47616">
    <property type="entry name" value="GST C-terminal domain-like"/>
    <property type="match status" value="1"/>
</dbReference>
<accession>A0A484BSN5</accession>
<dbReference type="InterPro" id="IPR004046">
    <property type="entry name" value="GST_C"/>
</dbReference>
<reference evidence="4 5" key="1">
    <citation type="journal article" date="2019" name="J. Hered.">
        <title>An Improved Genome Assembly for Drosophila navojoa, the Basal Species in the mojavensis Cluster.</title>
        <authorList>
            <person name="Vanderlinde T."/>
            <person name="Dupim E.G."/>
            <person name="Nazario-Yepiz N.O."/>
            <person name="Carvalho A.B."/>
        </authorList>
    </citation>
    <scope>NUCLEOTIDE SEQUENCE [LARGE SCALE GENOMIC DNA]</scope>
    <source>
        <strain evidence="4">Navoj_Jal97</strain>
        <tissue evidence="4">Whole organism</tissue>
    </source>
</reference>
<proteinExistence type="predicted"/>
<dbReference type="PROSITE" id="PS50405">
    <property type="entry name" value="GST_CTER"/>
    <property type="match status" value="1"/>
</dbReference>
<dbReference type="SFLD" id="SFLDG01153">
    <property type="entry name" value="Main.4:_Theta-like"/>
    <property type="match status" value="1"/>
</dbReference>
<feature type="domain" description="GST N-terminal" evidence="2">
    <location>
        <begin position="1"/>
        <end position="82"/>
    </location>
</feature>
<dbReference type="OMA" id="QGEKWMD"/>